<reference evidence="1 2" key="1">
    <citation type="journal article" date="2018" name="PLoS Genet.">
        <title>Population sequencing reveals clonal diversity and ancestral inbreeding in the grapevine cultivar Chardonnay.</title>
        <authorList>
            <person name="Roach M.J."/>
            <person name="Johnson D.L."/>
            <person name="Bohlmann J."/>
            <person name="van Vuuren H.J."/>
            <person name="Jones S.J."/>
            <person name="Pretorius I.S."/>
            <person name="Schmidt S.A."/>
            <person name="Borneman A.R."/>
        </authorList>
    </citation>
    <scope>NUCLEOTIDE SEQUENCE [LARGE SCALE GENOMIC DNA]</scope>
    <source>
        <strain evidence="2">cv. Chardonnay</strain>
        <tissue evidence="1">Leaf</tissue>
    </source>
</reference>
<dbReference type="EMBL" id="QGNW01000001">
    <property type="protein sequence ID" value="RVX23210.1"/>
    <property type="molecule type" value="Genomic_DNA"/>
</dbReference>
<comment type="caution">
    <text evidence="1">The sequence shown here is derived from an EMBL/GenBank/DDBJ whole genome shotgun (WGS) entry which is preliminary data.</text>
</comment>
<organism evidence="1 2">
    <name type="scientific">Vitis vinifera</name>
    <name type="common">Grape</name>
    <dbReference type="NCBI Taxonomy" id="29760"/>
    <lineage>
        <taxon>Eukaryota</taxon>
        <taxon>Viridiplantae</taxon>
        <taxon>Streptophyta</taxon>
        <taxon>Embryophyta</taxon>
        <taxon>Tracheophyta</taxon>
        <taxon>Spermatophyta</taxon>
        <taxon>Magnoliopsida</taxon>
        <taxon>eudicotyledons</taxon>
        <taxon>Gunneridae</taxon>
        <taxon>Pentapetalae</taxon>
        <taxon>rosids</taxon>
        <taxon>Vitales</taxon>
        <taxon>Vitaceae</taxon>
        <taxon>Viteae</taxon>
        <taxon>Vitis</taxon>
    </lineage>
</organism>
<proteinExistence type="predicted"/>
<dbReference type="AlphaFoldDB" id="A0A438KPS4"/>
<dbReference type="Proteomes" id="UP000288805">
    <property type="component" value="Unassembled WGS sequence"/>
</dbReference>
<sequence length="155" mass="17853">MWLKEGGFKDLVSRCDTKKKGIEVYPLRRKQTEHHSIVWQAGCYGGNILETQIPCFMAQGDRMAKRANFISSLQPYSDPLVHCRGIESEISKQICYSDKESLDKFSIEESLDRSYSSILIASWNKIQVFLSSDPVEERLFKGDDNKVSWKLEPQL</sequence>
<evidence type="ECO:0000313" key="2">
    <source>
        <dbReference type="Proteomes" id="UP000288805"/>
    </source>
</evidence>
<accession>A0A438KPS4</accession>
<protein>
    <submittedName>
        <fullName evidence="1">Uncharacterized protein</fullName>
    </submittedName>
</protein>
<name>A0A438KPS4_VITVI</name>
<gene>
    <name evidence="1" type="ORF">CK203_000258</name>
</gene>
<evidence type="ECO:0000313" key="1">
    <source>
        <dbReference type="EMBL" id="RVX23210.1"/>
    </source>
</evidence>